<dbReference type="SUPFAM" id="SSF46955">
    <property type="entry name" value="Putative DNA-binding domain"/>
    <property type="match status" value="1"/>
</dbReference>
<protein>
    <submittedName>
        <fullName evidence="6">Transcriptional regulator, MerR family</fullName>
    </submittedName>
</protein>
<dbReference type="Gene3D" id="1.10.1660.10">
    <property type="match status" value="1"/>
</dbReference>
<dbReference type="PRINTS" id="PR00040">
    <property type="entry name" value="HTHMERR"/>
</dbReference>
<evidence type="ECO:0000313" key="7">
    <source>
        <dbReference type="Proteomes" id="UP000004508"/>
    </source>
</evidence>
<evidence type="ECO:0000259" key="5">
    <source>
        <dbReference type="PROSITE" id="PS50937"/>
    </source>
</evidence>
<dbReference type="SMART" id="SM00422">
    <property type="entry name" value="HTH_MERR"/>
    <property type="match status" value="1"/>
</dbReference>
<dbReference type="InterPro" id="IPR047057">
    <property type="entry name" value="MerR_fam"/>
</dbReference>
<dbReference type="eggNOG" id="COG0789">
    <property type="taxonomic scope" value="Bacteria"/>
</dbReference>
<comment type="caution">
    <text evidence="6">The sequence shown here is derived from an EMBL/GenBank/DDBJ whole genome shotgun (WGS) entry which is preliminary data.</text>
</comment>
<dbReference type="PANTHER" id="PTHR30204:SF69">
    <property type="entry name" value="MERR-FAMILY TRANSCRIPTIONAL REGULATOR"/>
    <property type="match status" value="1"/>
</dbReference>
<dbReference type="RefSeq" id="WP_007907860.1">
    <property type="nucleotide sequence ID" value="NZ_ADVG01000001.1"/>
</dbReference>
<reference evidence="6 7" key="1">
    <citation type="journal article" date="2011" name="Stand. Genomic Sci.">
        <title>Non-contiguous finished genome sequence and contextual data of the filamentous soil bacterium Ktedonobacter racemifer type strain (SOSP1-21).</title>
        <authorList>
            <person name="Chang Y.J."/>
            <person name="Land M."/>
            <person name="Hauser L."/>
            <person name="Chertkov O."/>
            <person name="Del Rio T.G."/>
            <person name="Nolan M."/>
            <person name="Copeland A."/>
            <person name="Tice H."/>
            <person name="Cheng J.F."/>
            <person name="Lucas S."/>
            <person name="Han C."/>
            <person name="Goodwin L."/>
            <person name="Pitluck S."/>
            <person name="Ivanova N."/>
            <person name="Ovchinikova G."/>
            <person name="Pati A."/>
            <person name="Chen A."/>
            <person name="Palaniappan K."/>
            <person name="Mavromatis K."/>
            <person name="Liolios K."/>
            <person name="Brettin T."/>
            <person name="Fiebig A."/>
            <person name="Rohde M."/>
            <person name="Abt B."/>
            <person name="Goker M."/>
            <person name="Detter J.C."/>
            <person name="Woyke T."/>
            <person name="Bristow J."/>
            <person name="Eisen J.A."/>
            <person name="Markowitz V."/>
            <person name="Hugenholtz P."/>
            <person name="Kyrpides N.C."/>
            <person name="Klenk H.P."/>
            <person name="Lapidus A."/>
        </authorList>
    </citation>
    <scope>NUCLEOTIDE SEQUENCE [LARGE SCALE GENOMIC DNA]</scope>
    <source>
        <strain evidence="7">DSM 44963</strain>
    </source>
</reference>
<dbReference type="GO" id="GO:0003677">
    <property type="term" value="F:DNA binding"/>
    <property type="evidence" value="ECO:0007669"/>
    <property type="project" value="UniProtKB-KW"/>
</dbReference>
<dbReference type="Pfam" id="PF13411">
    <property type="entry name" value="MerR_1"/>
    <property type="match status" value="1"/>
</dbReference>
<dbReference type="PANTHER" id="PTHR30204">
    <property type="entry name" value="REDOX-CYCLING DRUG-SENSING TRANSCRIPTIONAL ACTIVATOR SOXR"/>
    <property type="match status" value="1"/>
</dbReference>
<name>D6TF65_KTERA</name>
<dbReference type="PROSITE" id="PS50937">
    <property type="entry name" value="HTH_MERR_2"/>
    <property type="match status" value="1"/>
</dbReference>
<organism evidence="6 7">
    <name type="scientific">Ktedonobacter racemifer DSM 44963</name>
    <dbReference type="NCBI Taxonomy" id="485913"/>
    <lineage>
        <taxon>Bacteria</taxon>
        <taxon>Bacillati</taxon>
        <taxon>Chloroflexota</taxon>
        <taxon>Ktedonobacteria</taxon>
        <taxon>Ktedonobacterales</taxon>
        <taxon>Ktedonobacteraceae</taxon>
        <taxon>Ktedonobacter</taxon>
    </lineage>
</organism>
<gene>
    <name evidence="6" type="ORF">Krac_12088</name>
</gene>
<dbReference type="EMBL" id="ADVG01000001">
    <property type="protein sequence ID" value="EFH90465.1"/>
    <property type="molecule type" value="Genomic_DNA"/>
</dbReference>
<feature type="domain" description="HTH merR-type" evidence="5">
    <location>
        <begin position="4"/>
        <end position="73"/>
    </location>
</feature>
<keyword evidence="7" id="KW-1185">Reference proteome</keyword>
<evidence type="ECO:0000256" key="2">
    <source>
        <dbReference type="ARBA" id="ARBA00023015"/>
    </source>
</evidence>
<keyword evidence="3" id="KW-0238">DNA-binding</keyword>
<dbReference type="InterPro" id="IPR009061">
    <property type="entry name" value="DNA-bd_dom_put_sf"/>
</dbReference>
<dbReference type="OrthoDB" id="9791488at2"/>
<accession>D6TF65</accession>
<keyword evidence="2" id="KW-0805">Transcription regulation</keyword>
<evidence type="ECO:0000256" key="4">
    <source>
        <dbReference type="ARBA" id="ARBA00023163"/>
    </source>
</evidence>
<dbReference type="Proteomes" id="UP000004508">
    <property type="component" value="Unassembled WGS sequence"/>
</dbReference>
<evidence type="ECO:0000256" key="1">
    <source>
        <dbReference type="ARBA" id="ARBA00022491"/>
    </source>
</evidence>
<dbReference type="STRING" id="485913.Krac_12088"/>
<evidence type="ECO:0000256" key="3">
    <source>
        <dbReference type="ARBA" id="ARBA00023125"/>
    </source>
</evidence>
<proteinExistence type="predicted"/>
<evidence type="ECO:0000313" key="6">
    <source>
        <dbReference type="EMBL" id="EFH90465.1"/>
    </source>
</evidence>
<dbReference type="InParanoid" id="D6TF65"/>
<dbReference type="GO" id="GO:0003700">
    <property type="term" value="F:DNA-binding transcription factor activity"/>
    <property type="evidence" value="ECO:0007669"/>
    <property type="project" value="InterPro"/>
</dbReference>
<keyword evidence="4" id="KW-0804">Transcription</keyword>
<keyword evidence="1" id="KW-0678">Repressor</keyword>
<sequence>MNDRMRIGELTERAGVTPRTVRYYEGIGLLPPGEREGHGQHYYTEETLARLQKIDQLKTLGLSLDEIRDVIDLYFTDPSGVQPKQKILAMLRQHLSEADQRIGALQQFRADLQANIERFERWFEEREHH</sequence>
<dbReference type="InterPro" id="IPR000551">
    <property type="entry name" value="MerR-type_HTH_dom"/>
</dbReference>
<dbReference type="AlphaFoldDB" id="D6TF65"/>